<protein>
    <submittedName>
        <fullName evidence="2">Type 1 glutamine amidotransferase</fullName>
    </submittedName>
</protein>
<keyword evidence="3" id="KW-1185">Reference proteome</keyword>
<evidence type="ECO:0000313" key="3">
    <source>
        <dbReference type="Proteomes" id="UP000827084"/>
    </source>
</evidence>
<proteinExistence type="predicted"/>
<organism evidence="2 3">
    <name type="scientific">Shewanella putrefaciens</name>
    <name type="common">Pseudomonas putrefaciens</name>
    <dbReference type="NCBI Taxonomy" id="24"/>
    <lineage>
        <taxon>Bacteria</taxon>
        <taxon>Pseudomonadati</taxon>
        <taxon>Pseudomonadota</taxon>
        <taxon>Gammaproteobacteria</taxon>
        <taxon>Alteromonadales</taxon>
        <taxon>Shewanellaceae</taxon>
        <taxon>Shewanella</taxon>
    </lineage>
</organism>
<dbReference type="GeneID" id="67444603"/>
<accession>A0ABX8X9R7</accession>
<dbReference type="PANTHER" id="PTHR42695">
    <property type="entry name" value="GLUTAMINE AMIDOTRANSFERASE YLR126C-RELATED"/>
    <property type="match status" value="1"/>
</dbReference>
<dbReference type="InterPro" id="IPR017926">
    <property type="entry name" value="GATASE"/>
</dbReference>
<dbReference type="RefSeq" id="WP_025007607.1">
    <property type="nucleotide sequence ID" value="NZ_BMPK01000001.1"/>
</dbReference>
<reference evidence="2 3" key="1">
    <citation type="submission" date="2021-08" db="EMBL/GenBank/DDBJ databases">
        <title>Shewanella putrefaciens YZ-J, complete genome.</title>
        <authorList>
            <person name="Yi Z."/>
        </authorList>
    </citation>
    <scope>NUCLEOTIDE SEQUENCE [LARGE SCALE GENOMIC DNA]</scope>
    <source>
        <strain evidence="2 3">YZ-J</strain>
    </source>
</reference>
<dbReference type="PROSITE" id="PS51273">
    <property type="entry name" value="GATASE_TYPE_1"/>
    <property type="match status" value="1"/>
</dbReference>
<dbReference type="Gene3D" id="3.40.50.880">
    <property type="match status" value="1"/>
</dbReference>
<dbReference type="Pfam" id="PF00117">
    <property type="entry name" value="GATase"/>
    <property type="match status" value="1"/>
</dbReference>
<feature type="domain" description="Glutamine amidotransferase" evidence="1">
    <location>
        <begin position="32"/>
        <end position="191"/>
    </location>
</feature>
<evidence type="ECO:0000313" key="2">
    <source>
        <dbReference type="EMBL" id="QYX72050.1"/>
    </source>
</evidence>
<name>A0ABX8X9R7_SHEPU</name>
<gene>
    <name evidence="2" type="ORF">K3G22_15040</name>
</gene>
<evidence type="ECO:0000259" key="1">
    <source>
        <dbReference type="Pfam" id="PF00117"/>
    </source>
</evidence>
<dbReference type="EMBL" id="CP080635">
    <property type="protein sequence ID" value="QYX72050.1"/>
    <property type="molecule type" value="Genomic_DNA"/>
</dbReference>
<dbReference type="PANTHER" id="PTHR42695:SF5">
    <property type="entry name" value="GLUTAMINE AMIDOTRANSFERASE YLR126C-RELATED"/>
    <property type="match status" value="1"/>
</dbReference>
<dbReference type="CDD" id="cd01741">
    <property type="entry name" value="GATase1_1"/>
    <property type="match status" value="1"/>
</dbReference>
<dbReference type="Proteomes" id="UP000827084">
    <property type="component" value="Chromosome"/>
</dbReference>
<dbReference type="InterPro" id="IPR029062">
    <property type="entry name" value="Class_I_gatase-like"/>
</dbReference>
<dbReference type="SUPFAM" id="SSF52317">
    <property type="entry name" value="Class I glutamine amidotransferase-like"/>
    <property type="match status" value="1"/>
</dbReference>
<sequence length="242" mass="26904">MHIHCIIHESYEGPGYFSDWAASKNYRMSFSRVYLDEALPEDSDGFDLLIILGGPQSPATSQSDCPYFDSQAEQRLIRQAIQTNKAVVGVCLGAQLIGEALGARYQKSPHAEIGYFPIELTAAGKSNINLKTFSTTEVVGHWHNDMPGLTPDCEVLATSEACPRQIVRYTNLVFGFQCHLEFISSQLTPLIAQENAFSCTQKMPYIQSPEFILGQSTARMNQLLGHFLDNLVLAYQAVYTPK</sequence>
<dbReference type="InterPro" id="IPR044992">
    <property type="entry name" value="ChyE-like"/>
</dbReference>
<dbReference type="NCBIfam" id="NF006098">
    <property type="entry name" value="PRK08250.1"/>
    <property type="match status" value="1"/>
</dbReference>
<keyword evidence="2" id="KW-0315">Glutamine amidotransferase</keyword>